<dbReference type="AlphaFoldDB" id="A0AAD5LEC7"/>
<gene>
    <name evidence="3" type="ORF">GHT06_012132</name>
</gene>
<sequence>MLHWLCIDTAVCPSHVSQSAPFGQISRISHIVAHQNKKFRFSCSLSVLFFVSSPFSKKSVFHNNDVVPFVFCTIWGIELPAPRSNAIAPMPLTVAMPCGFEENLMDFECSGGVAASWGASSHTVTDFDHPDPLVMVSLSNKEQMNNDGIASIAGSKTDLSWCRNSRSSSMSGLAGSGSSSSSSNNNSTNNNSGLSSSSYCRRLGSAASTNGNSRRSSATFQLWSPRLRLRDERKRVLKLSLAKLRRIDDAESCLRRSVLLNNTLRRLQRDARDEKTASAVHPVSASDCISRLHHPAVRLEQPDNELQTTRSLLSCDELPVLSADLTLTETANNGQSRAASIKRRRTSADVADDLAMESPTSCGLNFSDLYLPPTPRMISSLEDEEEEAWSCVKKPKMSSSNASTTGGSDVSGRNRPALRPCNSLPSLTTSSSTSSSSSSSTNQNNSPILTGYTSCSGLSLVTSNSSAAASAQQSTYSCGQSSLFGELQSVVFHSLITSLES</sequence>
<protein>
    <recommendedName>
        <fullName evidence="2">SERTA domain-containing protein</fullName>
    </recommendedName>
</protein>
<evidence type="ECO:0000256" key="1">
    <source>
        <dbReference type="SAM" id="MobiDB-lite"/>
    </source>
</evidence>
<accession>A0AAD5LEC7</accession>
<dbReference type="EMBL" id="WJBH02000003">
    <property type="protein sequence ID" value="KAI9561176.1"/>
    <property type="molecule type" value="Genomic_DNA"/>
</dbReference>
<evidence type="ECO:0000313" key="3">
    <source>
        <dbReference type="EMBL" id="KAI9561176.1"/>
    </source>
</evidence>
<dbReference type="Pfam" id="PF06031">
    <property type="entry name" value="SERTA"/>
    <property type="match status" value="1"/>
</dbReference>
<dbReference type="PROSITE" id="PS51053">
    <property type="entry name" value="SERTA"/>
    <property type="match status" value="1"/>
</dbReference>
<feature type="compositionally biased region" description="Polar residues" evidence="1">
    <location>
        <begin position="397"/>
        <end position="408"/>
    </location>
</feature>
<reference evidence="3 4" key="1">
    <citation type="submission" date="2022-05" db="EMBL/GenBank/DDBJ databases">
        <title>A multi-omics perspective on studying reproductive biology in Daphnia sinensis.</title>
        <authorList>
            <person name="Jia J."/>
        </authorList>
    </citation>
    <scope>NUCLEOTIDE SEQUENCE [LARGE SCALE GENOMIC DNA]</scope>
    <source>
        <strain evidence="3 4">WSL</strain>
    </source>
</reference>
<keyword evidence="4" id="KW-1185">Reference proteome</keyword>
<evidence type="ECO:0000313" key="4">
    <source>
        <dbReference type="Proteomes" id="UP000820818"/>
    </source>
</evidence>
<evidence type="ECO:0000259" key="2">
    <source>
        <dbReference type="PROSITE" id="PS51053"/>
    </source>
</evidence>
<organism evidence="3 4">
    <name type="scientific">Daphnia sinensis</name>
    <dbReference type="NCBI Taxonomy" id="1820382"/>
    <lineage>
        <taxon>Eukaryota</taxon>
        <taxon>Metazoa</taxon>
        <taxon>Ecdysozoa</taxon>
        <taxon>Arthropoda</taxon>
        <taxon>Crustacea</taxon>
        <taxon>Branchiopoda</taxon>
        <taxon>Diplostraca</taxon>
        <taxon>Cladocera</taxon>
        <taxon>Anomopoda</taxon>
        <taxon>Daphniidae</taxon>
        <taxon>Daphnia</taxon>
        <taxon>Daphnia similis group</taxon>
    </lineage>
</organism>
<feature type="domain" description="SERTA" evidence="2">
    <location>
        <begin position="229"/>
        <end position="275"/>
    </location>
</feature>
<feature type="region of interest" description="Disordered" evidence="1">
    <location>
        <begin position="388"/>
        <end position="446"/>
    </location>
</feature>
<feature type="region of interest" description="Disordered" evidence="1">
    <location>
        <begin position="172"/>
        <end position="195"/>
    </location>
</feature>
<name>A0AAD5LEC7_9CRUS</name>
<dbReference type="Proteomes" id="UP000820818">
    <property type="component" value="Linkage Group LG3"/>
</dbReference>
<dbReference type="InterPro" id="IPR009263">
    <property type="entry name" value="SERTA_dom"/>
</dbReference>
<proteinExistence type="predicted"/>
<feature type="compositionally biased region" description="Low complexity" evidence="1">
    <location>
        <begin position="422"/>
        <end position="446"/>
    </location>
</feature>
<comment type="caution">
    <text evidence="3">The sequence shown here is derived from an EMBL/GenBank/DDBJ whole genome shotgun (WGS) entry which is preliminary data.</text>
</comment>